<keyword evidence="1" id="KW-0158">Chromosome</keyword>
<keyword evidence="1" id="KW-0539">Nucleus</keyword>
<dbReference type="Pfam" id="PF03801">
    <property type="entry name" value="Ndc80_HEC"/>
    <property type="match status" value="1"/>
</dbReference>
<dbReference type="InterPro" id="IPR055307">
    <property type="entry name" value="NDC80_plants"/>
</dbReference>
<evidence type="ECO:0000256" key="1">
    <source>
        <dbReference type="RuleBase" id="RU368072"/>
    </source>
</evidence>
<gene>
    <name evidence="5" type="ORF">GUJ93_ZPchr0010g8252</name>
</gene>
<comment type="subunit">
    <text evidence="1">Component of the NDC80 complex.</text>
</comment>
<keyword evidence="1" id="KW-0132">Cell division</keyword>
<evidence type="ECO:0000259" key="4">
    <source>
        <dbReference type="Pfam" id="PF03801"/>
    </source>
</evidence>
<keyword evidence="1" id="KW-0131">Cell cycle</keyword>
<evidence type="ECO:0000256" key="2">
    <source>
        <dbReference type="SAM" id="Coils"/>
    </source>
</evidence>
<evidence type="ECO:0000256" key="3">
    <source>
        <dbReference type="SAM" id="MobiDB-lite"/>
    </source>
</evidence>
<name>A0A8J5WB38_ZIZPA</name>
<comment type="subcellular location">
    <subcellularLocation>
        <location evidence="1">Chromosome</location>
        <location evidence="1">Centromere</location>
        <location evidence="1">Kinetochore</location>
    </subcellularLocation>
    <subcellularLocation>
        <location evidence="1">Nucleus</location>
    </subcellularLocation>
</comment>
<dbReference type="AlphaFoldDB" id="A0A8J5WB38"/>
<organism evidence="5 6">
    <name type="scientific">Zizania palustris</name>
    <name type="common">Northern wild rice</name>
    <dbReference type="NCBI Taxonomy" id="103762"/>
    <lineage>
        <taxon>Eukaryota</taxon>
        <taxon>Viridiplantae</taxon>
        <taxon>Streptophyta</taxon>
        <taxon>Embryophyta</taxon>
        <taxon>Tracheophyta</taxon>
        <taxon>Spermatophyta</taxon>
        <taxon>Magnoliopsida</taxon>
        <taxon>Liliopsida</taxon>
        <taxon>Poales</taxon>
        <taxon>Poaceae</taxon>
        <taxon>BOP clade</taxon>
        <taxon>Oryzoideae</taxon>
        <taxon>Oryzeae</taxon>
        <taxon>Zizaniinae</taxon>
        <taxon>Zizania</taxon>
    </lineage>
</organism>
<feature type="compositionally biased region" description="Gly residues" evidence="3">
    <location>
        <begin position="1"/>
        <end position="14"/>
    </location>
</feature>
<comment type="caution">
    <text evidence="5">The sequence shown here is derived from an EMBL/GenBank/DDBJ whole genome shotgun (WGS) entry which is preliminary data.</text>
</comment>
<comment type="similarity">
    <text evidence="1">Belongs to the NDC80/HEC1 family.</text>
</comment>
<accession>A0A8J5WB38</accession>
<dbReference type="Proteomes" id="UP000729402">
    <property type="component" value="Unassembled WGS sequence"/>
</dbReference>
<dbReference type="PANTHER" id="PTHR46681">
    <property type="entry name" value="KINETOCHORE PROTEIN NDC80 HOMOLOG"/>
    <property type="match status" value="1"/>
</dbReference>
<evidence type="ECO:0000313" key="5">
    <source>
        <dbReference type="EMBL" id="KAG8087428.1"/>
    </source>
</evidence>
<reference evidence="5" key="1">
    <citation type="journal article" date="2021" name="bioRxiv">
        <title>Whole Genome Assembly and Annotation of Northern Wild Rice, Zizania palustris L., Supports a Whole Genome Duplication in the Zizania Genus.</title>
        <authorList>
            <person name="Haas M."/>
            <person name="Kono T."/>
            <person name="Macchietto M."/>
            <person name="Millas R."/>
            <person name="McGilp L."/>
            <person name="Shao M."/>
            <person name="Duquette J."/>
            <person name="Hirsch C.N."/>
            <person name="Kimball J."/>
        </authorList>
    </citation>
    <scope>NUCLEOTIDE SEQUENCE</scope>
    <source>
        <tissue evidence="5">Fresh leaf tissue</tissue>
    </source>
</reference>
<dbReference type="GO" id="GO:0005634">
    <property type="term" value="C:nucleus"/>
    <property type="evidence" value="ECO:0007669"/>
    <property type="project" value="UniProtKB-SubCell"/>
</dbReference>
<dbReference type="PANTHER" id="PTHR46681:SF1">
    <property type="entry name" value="KINETOCHORE PROTEIN NDC80 HOMOLOG"/>
    <property type="match status" value="1"/>
</dbReference>
<keyword evidence="2" id="KW-0175">Coiled coil</keyword>
<proteinExistence type="inferred from homology"/>
<protein>
    <recommendedName>
        <fullName evidence="1">Kinetochore protein NDC80</fullName>
    </recommendedName>
</protein>
<reference evidence="5" key="2">
    <citation type="submission" date="2021-02" db="EMBL/GenBank/DDBJ databases">
        <authorList>
            <person name="Kimball J.A."/>
            <person name="Haas M.W."/>
            <person name="Macchietto M."/>
            <person name="Kono T."/>
            <person name="Duquette J."/>
            <person name="Shao M."/>
        </authorList>
    </citation>
    <scope>NUCLEOTIDE SEQUENCE</scope>
    <source>
        <tissue evidence="5">Fresh leaf tissue</tissue>
    </source>
</reference>
<dbReference type="GO" id="GO:0051301">
    <property type="term" value="P:cell division"/>
    <property type="evidence" value="ECO:0007669"/>
    <property type="project" value="UniProtKB-UniRule"/>
</dbReference>
<dbReference type="OrthoDB" id="7459479at2759"/>
<keyword evidence="1" id="KW-0498">Mitosis</keyword>
<feature type="domain" description="Kinetochore protein Ndc80 CH" evidence="4">
    <location>
        <begin position="74"/>
        <end position="176"/>
    </location>
</feature>
<feature type="region of interest" description="Disordered" evidence="3">
    <location>
        <begin position="1"/>
        <end position="28"/>
    </location>
</feature>
<dbReference type="InterPro" id="IPR055260">
    <property type="entry name" value="Ndc80_CH"/>
</dbReference>
<keyword evidence="1" id="KW-0137">Centromere</keyword>
<comment type="function">
    <text evidence="1">Acts as a component of the essential kinetochore-associated NDC80 complex, which is required for chromosome segregation and spindle checkpoint activity.</text>
</comment>
<feature type="coiled-coil region" evidence="2">
    <location>
        <begin position="508"/>
        <end position="535"/>
    </location>
</feature>
<evidence type="ECO:0000313" key="6">
    <source>
        <dbReference type="Proteomes" id="UP000729402"/>
    </source>
</evidence>
<dbReference type="EMBL" id="JAAALK010000082">
    <property type="protein sequence ID" value="KAG8087428.1"/>
    <property type="molecule type" value="Genomic_DNA"/>
</dbReference>
<dbReference type="GO" id="GO:0031262">
    <property type="term" value="C:Ndc80 complex"/>
    <property type="evidence" value="ECO:0007669"/>
    <property type="project" value="UniProtKB-UniRule"/>
</dbReference>
<keyword evidence="6" id="KW-1185">Reference proteome</keyword>
<dbReference type="GO" id="GO:0051315">
    <property type="term" value="P:attachment of mitotic spindle microtubules to kinetochore"/>
    <property type="evidence" value="ECO:0007669"/>
    <property type="project" value="UniProtKB-UniRule"/>
</dbReference>
<keyword evidence="1" id="KW-0995">Kinetochore</keyword>
<feature type="coiled-coil region" evidence="2">
    <location>
        <begin position="226"/>
        <end position="305"/>
    </location>
</feature>
<sequence length="571" mass="63298">MRRGGGGGGGGGGRRLPKFSKVPSAAAESTPSLEPHVLYARNLDLAFSRRDSDAASLCSSRPSSIGLAPSSVANFSDRSFQAAALREVNAFLAPAVNLRPPLPAARDILAAFRLLLERLHFPHKAAFEDELFLLLRLLGCPYKLTRSALKAPGTPHSWPPLLSVLYWLTLLARVIEDVKTSPSSSAATSNDLMLYITRSYSLFISGDDDGVAALDDEYFSKAGSHAKAANEAVQALEQEAQDLAAKRTKLTSGPSRREELEVQKEAFTADVQKFEAVVKSWGTKINEKEESLVHLEKELDAKVTDGQRIMAENEELNKKVEAQVVNVRDVDRMQREIQAVERDIVKSETGKVSLEEKGWELEAAVVGKLEEIEGLVEQCNQALRKLKPGIDFQYMLNTKGSSPVEMLGSSYKTIMKPALNALSDETRKISVSKLEESVDLEKQLQQNAKIMEEKRSHISVQQAKIDEMVSRLDSLDLEIGNHVSSCKADVKRMKDEFEKKDHHLSTVEKEAKEFLKNSEQMLQDAREETDKETQMCATKLLFISDIKPEKLTEVTRMLLRGAAKLLKSSCT</sequence>